<dbReference type="EMBL" id="DXBS01000024">
    <property type="protein sequence ID" value="HIZ24050.1"/>
    <property type="molecule type" value="Genomic_DNA"/>
</dbReference>
<accession>A0A9D2DVZ6</accession>
<dbReference type="InterPro" id="IPR052913">
    <property type="entry name" value="Glycopeptide_resist_protein"/>
</dbReference>
<feature type="chain" id="PRO_5039194874" evidence="1">
    <location>
        <begin position="20"/>
        <end position="418"/>
    </location>
</feature>
<dbReference type="Proteomes" id="UP000824044">
    <property type="component" value="Unassembled WGS sequence"/>
</dbReference>
<keyword evidence="1" id="KW-0732">Signal</keyword>
<proteinExistence type="predicted"/>
<comment type="caution">
    <text evidence="2">The sequence shown here is derived from an EMBL/GenBank/DDBJ whole genome shotgun (WGS) entry which is preliminary data.</text>
</comment>
<dbReference type="InterPro" id="IPR007391">
    <property type="entry name" value="Vancomycin_resist_VanW"/>
</dbReference>
<dbReference type="PANTHER" id="PTHR35788">
    <property type="entry name" value="EXPORTED PROTEIN-RELATED"/>
    <property type="match status" value="1"/>
</dbReference>
<reference evidence="2" key="1">
    <citation type="journal article" date="2021" name="PeerJ">
        <title>Extensive microbial diversity within the chicken gut microbiome revealed by metagenomics and culture.</title>
        <authorList>
            <person name="Gilroy R."/>
            <person name="Ravi A."/>
            <person name="Getino M."/>
            <person name="Pursley I."/>
            <person name="Horton D.L."/>
            <person name="Alikhan N.F."/>
            <person name="Baker D."/>
            <person name="Gharbi K."/>
            <person name="Hall N."/>
            <person name="Watson M."/>
            <person name="Adriaenssens E.M."/>
            <person name="Foster-Nyarko E."/>
            <person name="Jarju S."/>
            <person name="Secka A."/>
            <person name="Antonio M."/>
            <person name="Oren A."/>
            <person name="Chaudhuri R.R."/>
            <person name="La Ragione R."/>
            <person name="Hildebrand F."/>
            <person name="Pallen M.J."/>
        </authorList>
    </citation>
    <scope>NUCLEOTIDE SEQUENCE</scope>
    <source>
        <strain evidence="2">CHK33-5263</strain>
    </source>
</reference>
<gene>
    <name evidence="2" type="ORF">H9812_01030</name>
</gene>
<organism evidence="2 3">
    <name type="scientific">Candidatus Gallimonas intestinigallinarum</name>
    <dbReference type="NCBI Taxonomy" id="2838604"/>
    <lineage>
        <taxon>Bacteria</taxon>
        <taxon>Bacillati</taxon>
        <taxon>Bacillota</taxon>
        <taxon>Clostridia</taxon>
        <taxon>Candidatus Gallimonas</taxon>
    </lineage>
</organism>
<dbReference type="AlphaFoldDB" id="A0A9D2DVZ6"/>
<evidence type="ECO:0000313" key="3">
    <source>
        <dbReference type="Proteomes" id="UP000824044"/>
    </source>
</evidence>
<evidence type="ECO:0000313" key="2">
    <source>
        <dbReference type="EMBL" id="HIZ24050.1"/>
    </source>
</evidence>
<sequence length="418" mass="45191">MKKILALFCSLLLAGSVFLACGWAGRVRRDVTIGGVQVGGMTYAEAERAVRETLSVPFVLHTPAGDVTPTLSYSDDVSLLVRRAKKGAVLTPQVRRVWADAEGFLEDVCEKCVQTPVDAAMQFTSEGFTYTQERAGVYCDYAASLAAALAAIGRGEREATLVTRVWRPAVTERQLRARTQRLARFTTYFDGEKSARVHNISLACGRIAGTVLAPGETLSFNDVVGERTRENGFQDAAVILNGEFVQGTGGGVCQVSTTLMGAAVRAGLVIRESHPHSLSVGYVQPSQDAMVSRYSDLKLRNPYAFPVYFLGKTAGSSITFEIFGAPDGKRYDIESCVLEYIDPPPAEVRQGEENRTVRAEKQGLRSESYLVTYAADGSVISRKLLRRDSYAAVQGIYVVSGAQQAQGGEGTEEAPSAR</sequence>
<evidence type="ECO:0000256" key="1">
    <source>
        <dbReference type="SAM" id="SignalP"/>
    </source>
</evidence>
<protein>
    <submittedName>
        <fullName evidence="2">VanW family protein</fullName>
    </submittedName>
</protein>
<dbReference type="PROSITE" id="PS51257">
    <property type="entry name" value="PROKAR_LIPOPROTEIN"/>
    <property type="match status" value="1"/>
</dbReference>
<name>A0A9D2DVZ6_9FIRM</name>
<dbReference type="Pfam" id="PF04294">
    <property type="entry name" value="VanW"/>
    <property type="match status" value="1"/>
</dbReference>
<dbReference type="PANTHER" id="PTHR35788:SF1">
    <property type="entry name" value="EXPORTED PROTEIN"/>
    <property type="match status" value="1"/>
</dbReference>
<reference evidence="2" key="2">
    <citation type="submission" date="2021-04" db="EMBL/GenBank/DDBJ databases">
        <authorList>
            <person name="Gilroy R."/>
        </authorList>
    </citation>
    <scope>NUCLEOTIDE SEQUENCE</scope>
    <source>
        <strain evidence="2">CHK33-5263</strain>
    </source>
</reference>
<feature type="signal peptide" evidence="1">
    <location>
        <begin position="1"/>
        <end position="19"/>
    </location>
</feature>